<feature type="transmembrane region" description="Helical" evidence="2">
    <location>
        <begin position="118"/>
        <end position="137"/>
    </location>
</feature>
<evidence type="ECO:0000313" key="3">
    <source>
        <dbReference type="EMBL" id="MFD0791799.1"/>
    </source>
</evidence>
<keyword evidence="2" id="KW-0812">Transmembrane</keyword>
<organism evidence="3 4">
    <name type="scientific">Microbacterium insulae</name>
    <dbReference type="NCBI Taxonomy" id="483014"/>
    <lineage>
        <taxon>Bacteria</taxon>
        <taxon>Bacillati</taxon>
        <taxon>Actinomycetota</taxon>
        <taxon>Actinomycetes</taxon>
        <taxon>Micrococcales</taxon>
        <taxon>Microbacteriaceae</taxon>
        <taxon>Microbacterium</taxon>
    </lineage>
</organism>
<feature type="compositionally biased region" description="Polar residues" evidence="1">
    <location>
        <begin position="265"/>
        <end position="277"/>
    </location>
</feature>
<proteinExistence type="predicted"/>
<keyword evidence="2" id="KW-0472">Membrane</keyword>
<feature type="region of interest" description="Disordered" evidence="1">
    <location>
        <begin position="257"/>
        <end position="277"/>
    </location>
</feature>
<keyword evidence="4" id="KW-1185">Reference proteome</keyword>
<dbReference type="RefSeq" id="WP_204979531.1">
    <property type="nucleotide sequence ID" value="NZ_JBHTII010000002.1"/>
</dbReference>
<feature type="region of interest" description="Disordered" evidence="1">
    <location>
        <begin position="51"/>
        <end position="108"/>
    </location>
</feature>
<protein>
    <submittedName>
        <fullName evidence="3">Uncharacterized protein</fullName>
    </submittedName>
</protein>
<evidence type="ECO:0000313" key="4">
    <source>
        <dbReference type="Proteomes" id="UP001597055"/>
    </source>
</evidence>
<reference evidence="4" key="1">
    <citation type="journal article" date="2019" name="Int. J. Syst. Evol. Microbiol.">
        <title>The Global Catalogue of Microorganisms (GCM) 10K type strain sequencing project: providing services to taxonomists for standard genome sequencing and annotation.</title>
        <authorList>
            <consortium name="The Broad Institute Genomics Platform"/>
            <consortium name="The Broad Institute Genome Sequencing Center for Infectious Disease"/>
            <person name="Wu L."/>
            <person name="Ma J."/>
        </authorList>
    </citation>
    <scope>NUCLEOTIDE SEQUENCE [LARGE SCALE GENOMIC DNA]</scope>
    <source>
        <strain evidence="4">CCUG 54523</strain>
    </source>
</reference>
<gene>
    <name evidence="3" type="ORF">ACFQ0P_15485</name>
</gene>
<comment type="caution">
    <text evidence="3">The sequence shown here is derived from an EMBL/GenBank/DDBJ whole genome shotgun (WGS) entry which is preliminary data.</text>
</comment>
<dbReference type="EMBL" id="JBHTII010000002">
    <property type="protein sequence ID" value="MFD0791799.1"/>
    <property type="molecule type" value="Genomic_DNA"/>
</dbReference>
<sequence length="277" mass="28784">MDAPSLSPERSTELAALRRRAYGPDADIASDPVAQQRLLELEALAHAAEANVDDVHRPAPAHRVAPDPDDDLFADPSAERSHGGAVAAPPSESAGVPAASTSPPAGTTERAWWRRVPLWAVAAIVGIAIGAAIGFTWPSGDGPPPDLTLGVDPTGGERGAGFTENLDYWGVDAGTVVPHEGFDSIQVWTALGIDESRCLLLSHDGSFLSATCSGSGLDPVLDFTIYDGMSLDFENPLPVGTIIRFVGHEGSVDVWVRPPGGQDPETISSSADLPSAA</sequence>
<keyword evidence="2" id="KW-1133">Transmembrane helix</keyword>
<dbReference type="Proteomes" id="UP001597055">
    <property type="component" value="Unassembled WGS sequence"/>
</dbReference>
<name>A0ABW3ALS9_9MICO</name>
<accession>A0ABW3ALS9</accession>
<evidence type="ECO:0000256" key="2">
    <source>
        <dbReference type="SAM" id="Phobius"/>
    </source>
</evidence>
<evidence type="ECO:0000256" key="1">
    <source>
        <dbReference type="SAM" id="MobiDB-lite"/>
    </source>
</evidence>